<organism evidence="1 2">
    <name type="scientific">Psophocarpus tetragonolobus</name>
    <name type="common">Winged bean</name>
    <name type="synonym">Dolichos tetragonolobus</name>
    <dbReference type="NCBI Taxonomy" id="3891"/>
    <lineage>
        <taxon>Eukaryota</taxon>
        <taxon>Viridiplantae</taxon>
        <taxon>Streptophyta</taxon>
        <taxon>Embryophyta</taxon>
        <taxon>Tracheophyta</taxon>
        <taxon>Spermatophyta</taxon>
        <taxon>Magnoliopsida</taxon>
        <taxon>eudicotyledons</taxon>
        <taxon>Gunneridae</taxon>
        <taxon>Pentapetalae</taxon>
        <taxon>rosids</taxon>
        <taxon>fabids</taxon>
        <taxon>Fabales</taxon>
        <taxon>Fabaceae</taxon>
        <taxon>Papilionoideae</taxon>
        <taxon>50 kb inversion clade</taxon>
        <taxon>NPAAA clade</taxon>
        <taxon>indigoferoid/millettioid clade</taxon>
        <taxon>Phaseoleae</taxon>
        <taxon>Psophocarpus</taxon>
    </lineage>
</organism>
<gene>
    <name evidence="1" type="ORF">VNO78_22432</name>
</gene>
<dbReference type="EMBL" id="JAYMYS010000006">
    <property type="protein sequence ID" value="KAK7387645.1"/>
    <property type="molecule type" value="Genomic_DNA"/>
</dbReference>
<dbReference type="Proteomes" id="UP001386955">
    <property type="component" value="Unassembled WGS sequence"/>
</dbReference>
<reference evidence="1 2" key="1">
    <citation type="submission" date="2024-01" db="EMBL/GenBank/DDBJ databases">
        <title>The genomes of 5 underutilized Papilionoideae crops provide insights into root nodulation and disease resistanc.</title>
        <authorList>
            <person name="Jiang F."/>
        </authorList>
    </citation>
    <scope>NUCLEOTIDE SEQUENCE [LARGE SCALE GENOMIC DNA]</scope>
    <source>
        <strain evidence="1">DUOXIRENSHENG_FW03</strain>
        <tissue evidence="1">Leaves</tissue>
    </source>
</reference>
<proteinExistence type="predicted"/>
<keyword evidence="2" id="KW-1185">Reference proteome</keyword>
<accession>A0AAN9XBW1</accession>
<name>A0AAN9XBW1_PSOTE</name>
<sequence length="96" mass="11279">MKRYVVMNNIQNERQLAIPTLLTFIYHLHLHLHLPSSIEFTFSKPTTKSQLLLLLQTFIYFSVVTRSLFSIPELGYGSLASVNMYLELELMRQIYL</sequence>
<evidence type="ECO:0000313" key="2">
    <source>
        <dbReference type="Proteomes" id="UP001386955"/>
    </source>
</evidence>
<evidence type="ECO:0000313" key="1">
    <source>
        <dbReference type="EMBL" id="KAK7387645.1"/>
    </source>
</evidence>
<dbReference type="AlphaFoldDB" id="A0AAN9XBW1"/>
<comment type="caution">
    <text evidence="1">The sequence shown here is derived from an EMBL/GenBank/DDBJ whole genome shotgun (WGS) entry which is preliminary data.</text>
</comment>
<protein>
    <submittedName>
        <fullName evidence="1">Uncharacterized protein</fullName>
    </submittedName>
</protein>